<reference evidence="2 3" key="1">
    <citation type="submission" date="2019-03" db="EMBL/GenBank/DDBJ databases">
        <title>First draft genome of Liparis tanakae, snailfish: a comprehensive survey of snailfish specific genes.</title>
        <authorList>
            <person name="Kim W."/>
            <person name="Song I."/>
            <person name="Jeong J.-H."/>
            <person name="Kim D."/>
            <person name="Kim S."/>
            <person name="Ryu S."/>
            <person name="Song J.Y."/>
            <person name="Lee S.K."/>
        </authorList>
    </citation>
    <scope>NUCLEOTIDE SEQUENCE [LARGE SCALE GENOMIC DNA]</scope>
    <source>
        <tissue evidence="2">Muscle</tissue>
    </source>
</reference>
<feature type="region of interest" description="Disordered" evidence="1">
    <location>
        <begin position="49"/>
        <end position="78"/>
    </location>
</feature>
<comment type="caution">
    <text evidence="2">The sequence shown here is derived from an EMBL/GenBank/DDBJ whole genome shotgun (WGS) entry which is preliminary data.</text>
</comment>
<evidence type="ECO:0000256" key="1">
    <source>
        <dbReference type="SAM" id="MobiDB-lite"/>
    </source>
</evidence>
<protein>
    <submittedName>
        <fullName evidence="2">Uncharacterized protein</fullName>
    </submittedName>
</protein>
<proteinExistence type="predicted"/>
<evidence type="ECO:0000313" key="2">
    <source>
        <dbReference type="EMBL" id="TNN81103.1"/>
    </source>
</evidence>
<accession>A0A4Z2IV64</accession>
<feature type="compositionally biased region" description="Polar residues" evidence="1">
    <location>
        <begin position="50"/>
        <end position="70"/>
    </location>
</feature>
<feature type="compositionally biased region" description="Basic residues" evidence="1">
    <location>
        <begin position="117"/>
        <end position="127"/>
    </location>
</feature>
<evidence type="ECO:0000313" key="3">
    <source>
        <dbReference type="Proteomes" id="UP000314294"/>
    </source>
</evidence>
<sequence length="127" mass="14470">MARLEALGGIRLWTNSRPRPSLRYQQPVTNLQILRTLARFSLSLKMQPRISPSHSDTQTCPASRSLSGSQEGRLLPRTPVDRGMVILRKIISRKTGIARARMKECTRQRSIEEQTARMKRQSGRVTT</sequence>
<dbReference type="Proteomes" id="UP000314294">
    <property type="component" value="Unassembled WGS sequence"/>
</dbReference>
<keyword evidence="3" id="KW-1185">Reference proteome</keyword>
<name>A0A4Z2IV64_9TELE</name>
<feature type="region of interest" description="Disordered" evidence="1">
    <location>
        <begin position="108"/>
        <end position="127"/>
    </location>
</feature>
<gene>
    <name evidence="2" type="ORF">EYF80_008759</name>
</gene>
<dbReference type="AlphaFoldDB" id="A0A4Z2IV64"/>
<dbReference type="EMBL" id="SRLO01000049">
    <property type="protein sequence ID" value="TNN81103.1"/>
    <property type="molecule type" value="Genomic_DNA"/>
</dbReference>
<organism evidence="2 3">
    <name type="scientific">Liparis tanakae</name>
    <name type="common">Tanaka's snailfish</name>
    <dbReference type="NCBI Taxonomy" id="230148"/>
    <lineage>
        <taxon>Eukaryota</taxon>
        <taxon>Metazoa</taxon>
        <taxon>Chordata</taxon>
        <taxon>Craniata</taxon>
        <taxon>Vertebrata</taxon>
        <taxon>Euteleostomi</taxon>
        <taxon>Actinopterygii</taxon>
        <taxon>Neopterygii</taxon>
        <taxon>Teleostei</taxon>
        <taxon>Neoteleostei</taxon>
        <taxon>Acanthomorphata</taxon>
        <taxon>Eupercaria</taxon>
        <taxon>Perciformes</taxon>
        <taxon>Cottioidei</taxon>
        <taxon>Cottales</taxon>
        <taxon>Liparidae</taxon>
        <taxon>Liparis</taxon>
    </lineage>
</organism>